<evidence type="ECO:0000259" key="1">
    <source>
        <dbReference type="Pfam" id="PF24038"/>
    </source>
</evidence>
<feature type="domain" description="DUF7347" evidence="1">
    <location>
        <begin position="11"/>
        <end position="93"/>
    </location>
</feature>
<dbReference type="RefSeq" id="WP_179168476.1">
    <property type="nucleotide sequence ID" value="NZ_CP058529.1"/>
</dbReference>
<dbReference type="GeneID" id="56028127"/>
<dbReference type="InterPro" id="IPR055771">
    <property type="entry name" value="DUF7347"/>
</dbReference>
<dbReference type="EMBL" id="CP058529">
    <property type="protein sequence ID" value="QLG26901.1"/>
    <property type="molecule type" value="Genomic_DNA"/>
</dbReference>
<gene>
    <name evidence="3" type="ORF">HUG10_04800</name>
</gene>
<dbReference type="Pfam" id="PF24038">
    <property type="entry name" value="DUF7347"/>
    <property type="match status" value="1"/>
</dbReference>
<dbReference type="AlphaFoldDB" id="A0A7D5K0I1"/>
<organism evidence="3 4">
    <name type="scientific">Halorarum halophilum</name>
    <dbReference type="NCBI Taxonomy" id="2743090"/>
    <lineage>
        <taxon>Archaea</taxon>
        <taxon>Methanobacteriati</taxon>
        <taxon>Methanobacteriota</taxon>
        <taxon>Stenosarchaea group</taxon>
        <taxon>Halobacteria</taxon>
        <taxon>Halobacteriales</taxon>
        <taxon>Haloferacaceae</taxon>
        <taxon>Halorarum</taxon>
    </lineage>
</organism>
<dbReference type="Proteomes" id="UP000509750">
    <property type="component" value="Chromosome"/>
</dbReference>
<name>A0A7D5K0I1_9EURY</name>
<sequence>MDRDGETELSPESAFALLGERLRLSILFALYEATERGDHNRGSVAYSELQEAVDEPDSGKFNYHLSRLTGQFVEKVDEGYAMRQASKSVVRAVLSGTFTDDPRFGPVTVDETCFLCGEPVAVSYGNEHVFTRCRACEGTLALNYTPPGTLSALVYPPAGLDERSPAEVLELAHARFEREIGMLAADTCPECGGSVDAELVVCLDHDAGETTRCRTCELSVGAVAELGCTTCGYGRVTPPLLAHVRDPEVLDLLNVRGTGTDAWERFGVAMTREYEIVDEEEPAIAYRNAGGNRRLRIGADLTLVVE</sequence>
<evidence type="ECO:0000259" key="2">
    <source>
        <dbReference type="Pfam" id="PF24042"/>
    </source>
</evidence>
<dbReference type="InterPro" id="IPR055775">
    <property type="entry name" value="DUF7351"/>
</dbReference>
<evidence type="ECO:0000313" key="3">
    <source>
        <dbReference type="EMBL" id="QLG26901.1"/>
    </source>
</evidence>
<dbReference type="KEGG" id="halg:HUG10_04800"/>
<dbReference type="OrthoDB" id="8482at2157"/>
<keyword evidence="4" id="KW-1185">Reference proteome</keyword>
<feature type="domain" description="DUF7351" evidence="2">
    <location>
        <begin position="110"/>
        <end position="303"/>
    </location>
</feature>
<protein>
    <submittedName>
        <fullName evidence="3">Uncharacterized protein</fullName>
    </submittedName>
</protein>
<dbReference type="Pfam" id="PF24042">
    <property type="entry name" value="DUF7351"/>
    <property type="match status" value="1"/>
</dbReference>
<evidence type="ECO:0000313" key="4">
    <source>
        <dbReference type="Proteomes" id="UP000509750"/>
    </source>
</evidence>
<proteinExistence type="predicted"/>
<accession>A0A7D5K0I1</accession>
<reference evidence="3 4" key="1">
    <citation type="submission" date="2020-07" db="EMBL/GenBank/DDBJ databases">
        <title>Gai3-2, isolated from salt lake.</title>
        <authorList>
            <person name="Cui H."/>
            <person name="Shi X."/>
        </authorList>
    </citation>
    <scope>NUCLEOTIDE SEQUENCE [LARGE SCALE GENOMIC DNA]</scope>
    <source>
        <strain evidence="3 4">Gai3-2</strain>
    </source>
</reference>